<dbReference type="SUPFAM" id="SSF55874">
    <property type="entry name" value="ATPase domain of HSP90 chaperone/DNA topoisomerase II/histidine kinase"/>
    <property type="match status" value="1"/>
</dbReference>
<feature type="domain" description="Histidine kinase" evidence="8">
    <location>
        <begin position="276"/>
        <end position="490"/>
    </location>
</feature>
<keyword evidence="3" id="KW-0597">Phosphoprotein</keyword>
<evidence type="ECO:0000256" key="2">
    <source>
        <dbReference type="ARBA" id="ARBA00012438"/>
    </source>
</evidence>
<reference evidence="9 10" key="1">
    <citation type="submission" date="2019-02" db="EMBL/GenBank/DDBJ databases">
        <title>Isolation and identification of novel species under the genus Muribaculum.</title>
        <authorList>
            <person name="Miyake S."/>
            <person name="Ding Y."/>
            <person name="Low A."/>
            <person name="Soh M."/>
            <person name="Seedorf H."/>
        </authorList>
    </citation>
    <scope>NUCLEOTIDE SEQUENCE [LARGE SCALE GENOMIC DNA]</scope>
    <source>
        <strain evidence="9 10">TLL-A4</strain>
    </source>
</reference>
<organism evidence="9 10">
    <name type="scientific">Muribaculum gordoncarteri</name>
    <dbReference type="NCBI Taxonomy" id="2530390"/>
    <lineage>
        <taxon>Bacteria</taxon>
        <taxon>Pseudomonadati</taxon>
        <taxon>Bacteroidota</taxon>
        <taxon>Bacteroidia</taxon>
        <taxon>Bacteroidales</taxon>
        <taxon>Muribaculaceae</taxon>
        <taxon>Muribaculum</taxon>
    </lineage>
</organism>
<dbReference type="SMART" id="SM00387">
    <property type="entry name" value="HATPase_c"/>
    <property type="match status" value="1"/>
</dbReference>
<evidence type="ECO:0000313" key="10">
    <source>
        <dbReference type="Proteomes" id="UP000297031"/>
    </source>
</evidence>
<keyword evidence="6" id="KW-0902">Two-component regulatory system</keyword>
<dbReference type="InterPro" id="IPR004358">
    <property type="entry name" value="Sig_transdc_His_kin-like_C"/>
</dbReference>
<dbReference type="InterPro" id="IPR003594">
    <property type="entry name" value="HATPase_dom"/>
</dbReference>
<evidence type="ECO:0000256" key="4">
    <source>
        <dbReference type="ARBA" id="ARBA00022679"/>
    </source>
</evidence>
<dbReference type="SUPFAM" id="SSF47384">
    <property type="entry name" value="Homodimeric domain of signal transducing histidine kinase"/>
    <property type="match status" value="1"/>
</dbReference>
<dbReference type="Proteomes" id="UP000297031">
    <property type="component" value="Chromosome"/>
</dbReference>
<dbReference type="InterPro" id="IPR003661">
    <property type="entry name" value="HisK_dim/P_dom"/>
</dbReference>
<dbReference type="PANTHER" id="PTHR45453:SF1">
    <property type="entry name" value="PHOSPHATE REGULON SENSOR PROTEIN PHOR"/>
    <property type="match status" value="1"/>
</dbReference>
<dbReference type="EC" id="2.7.13.3" evidence="2"/>
<evidence type="ECO:0000256" key="6">
    <source>
        <dbReference type="ARBA" id="ARBA00023012"/>
    </source>
</evidence>
<dbReference type="PROSITE" id="PS50109">
    <property type="entry name" value="HIS_KIN"/>
    <property type="match status" value="1"/>
</dbReference>
<name>A0A4P7VJJ5_9BACT</name>
<dbReference type="GeneID" id="82152547"/>
<dbReference type="GO" id="GO:0016036">
    <property type="term" value="P:cellular response to phosphate starvation"/>
    <property type="evidence" value="ECO:0007669"/>
    <property type="project" value="TreeGrafter"/>
</dbReference>
<evidence type="ECO:0000256" key="3">
    <source>
        <dbReference type="ARBA" id="ARBA00022553"/>
    </source>
</evidence>
<sequence>MEKKIKTLYILSIVAILAFLGMQAYWLYGRYEYSLTEYENRTGLLVIEALKEYSKARARGSATQGDTVKVQSRFQMSHSLDSIGKSIRKVTVRTNVINGRKLLGIAENRKLTPEEMKRLEEMVMDSLEMVDAKIATIDASSAPSDGIAWNAMKNFESEVQSPFTKEGIDSILRKHNLIAEIALILQDSVTWEPTTIRHSSVISPKFKVTTPYSELERKAVVIECEIPSSEILCNMGWTLALAVVLSLFLIHCLLWQIKTIVKLTRLDKMRNSFITTMIHELKRPISTLKMCVSGIDNDKLMEDNQLRHELTGEIRMALDNLSAYFSKLRDITFNNVEQIPLNVSSFNLTVLVDSVIKSITVPSTKDVVFENAVPENFEISADCSHLINILTNLIENAIKYSSDKVTIKINAVSTSDGCQIIVKDNGNGIAADDINRIFNRFYRGKASASDIPGMGLGLAYVKLLTDAHGGEISVESTVGVGSSFSIKLPQ</sequence>
<keyword evidence="7" id="KW-0812">Transmembrane</keyword>
<dbReference type="PANTHER" id="PTHR45453">
    <property type="entry name" value="PHOSPHATE REGULON SENSOR PROTEIN PHOR"/>
    <property type="match status" value="1"/>
</dbReference>
<dbReference type="InterPro" id="IPR050351">
    <property type="entry name" value="BphY/WalK/GraS-like"/>
</dbReference>
<comment type="catalytic activity">
    <reaction evidence="1">
        <text>ATP + protein L-histidine = ADP + protein N-phospho-L-histidine.</text>
        <dbReference type="EC" id="2.7.13.3"/>
    </reaction>
</comment>
<dbReference type="FunFam" id="3.30.565.10:FF:000006">
    <property type="entry name" value="Sensor histidine kinase WalK"/>
    <property type="match status" value="1"/>
</dbReference>
<dbReference type="Pfam" id="PF02518">
    <property type="entry name" value="HATPase_c"/>
    <property type="match status" value="1"/>
</dbReference>
<feature type="transmembrane region" description="Helical" evidence="7">
    <location>
        <begin position="7"/>
        <end position="28"/>
    </location>
</feature>
<dbReference type="InterPro" id="IPR036097">
    <property type="entry name" value="HisK_dim/P_sf"/>
</dbReference>
<keyword evidence="5 9" id="KW-0418">Kinase</keyword>
<dbReference type="InterPro" id="IPR005467">
    <property type="entry name" value="His_kinase_dom"/>
</dbReference>
<evidence type="ECO:0000256" key="5">
    <source>
        <dbReference type="ARBA" id="ARBA00022777"/>
    </source>
</evidence>
<dbReference type="Gene3D" id="3.30.565.10">
    <property type="entry name" value="Histidine kinase-like ATPase, C-terminal domain"/>
    <property type="match status" value="1"/>
</dbReference>
<dbReference type="OrthoDB" id="9804645at2"/>
<keyword evidence="10" id="KW-1185">Reference proteome</keyword>
<evidence type="ECO:0000259" key="8">
    <source>
        <dbReference type="PROSITE" id="PS50109"/>
    </source>
</evidence>
<protein>
    <recommendedName>
        <fullName evidence="2">histidine kinase</fullName>
        <ecNumber evidence="2">2.7.13.3</ecNumber>
    </recommendedName>
</protein>
<proteinExistence type="predicted"/>
<dbReference type="CDD" id="cd00082">
    <property type="entry name" value="HisKA"/>
    <property type="match status" value="1"/>
</dbReference>
<gene>
    <name evidence="9" type="ORF">E7746_06200</name>
</gene>
<dbReference type="GO" id="GO:0000155">
    <property type="term" value="F:phosphorelay sensor kinase activity"/>
    <property type="evidence" value="ECO:0007669"/>
    <property type="project" value="InterPro"/>
</dbReference>
<dbReference type="KEGG" id="mgod:E7746_06200"/>
<keyword evidence="7" id="KW-1133">Transmembrane helix</keyword>
<dbReference type="GO" id="GO:0004721">
    <property type="term" value="F:phosphoprotein phosphatase activity"/>
    <property type="evidence" value="ECO:0007669"/>
    <property type="project" value="TreeGrafter"/>
</dbReference>
<evidence type="ECO:0000256" key="7">
    <source>
        <dbReference type="SAM" id="Phobius"/>
    </source>
</evidence>
<dbReference type="EMBL" id="CP039393">
    <property type="protein sequence ID" value="QCD35514.1"/>
    <property type="molecule type" value="Genomic_DNA"/>
</dbReference>
<dbReference type="AlphaFoldDB" id="A0A4P7VJJ5"/>
<dbReference type="CDD" id="cd00075">
    <property type="entry name" value="HATPase"/>
    <property type="match status" value="1"/>
</dbReference>
<feature type="transmembrane region" description="Helical" evidence="7">
    <location>
        <begin position="235"/>
        <end position="255"/>
    </location>
</feature>
<dbReference type="Gene3D" id="1.10.287.130">
    <property type="match status" value="1"/>
</dbReference>
<accession>A0A4P7VJJ5</accession>
<keyword evidence="7" id="KW-0472">Membrane</keyword>
<keyword evidence="4" id="KW-0808">Transferase</keyword>
<dbReference type="PRINTS" id="PR00344">
    <property type="entry name" value="BCTRLSENSOR"/>
</dbReference>
<dbReference type="RefSeq" id="WP_016278672.1">
    <property type="nucleotide sequence ID" value="NZ_CP039393.1"/>
</dbReference>
<dbReference type="GO" id="GO:0005886">
    <property type="term" value="C:plasma membrane"/>
    <property type="evidence" value="ECO:0007669"/>
    <property type="project" value="TreeGrafter"/>
</dbReference>
<evidence type="ECO:0000313" key="9">
    <source>
        <dbReference type="EMBL" id="QCD35514.1"/>
    </source>
</evidence>
<dbReference type="InterPro" id="IPR036890">
    <property type="entry name" value="HATPase_C_sf"/>
</dbReference>
<evidence type="ECO:0000256" key="1">
    <source>
        <dbReference type="ARBA" id="ARBA00000085"/>
    </source>
</evidence>